<reference evidence="1" key="1">
    <citation type="journal article" date="2020" name="Stud. Mycol.">
        <title>101 Dothideomycetes genomes: a test case for predicting lifestyles and emergence of pathogens.</title>
        <authorList>
            <person name="Haridas S."/>
            <person name="Albert R."/>
            <person name="Binder M."/>
            <person name="Bloem J."/>
            <person name="Labutti K."/>
            <person name="Salamov A."/>
            <person name="Andreopoulos B."/>
            <person name="Baker S."/>
            <person name="Barry K."/>
            <person name="Bills G."/>
            <person name="Bluhm B."/>
            <person name="Cannon C."/>
            <person name="Castanera R."/>
            <person name="Culley D."/>
            <person name="Daum C."/>
            <person name="Ezra D."/>
            <person name="Gonzalez J."/>
            <person name="Henrissat B."/>
            <person name="Kuo A."/>
            <person name="Liang C."/>
            <person name="Lipzen A."/>
            <person name="Lutzoni F."/>
            <person name="Magnuson J."/>
            <person name="Mondo S."/>
            <person name="Nolan M."/>
            <person name="Ohm R."/>
            <person name="Pangilinan J."/>
            <person name="Park H.-J."/>
            <person name="Ramirez L."/>
            <person name="Alfaro M."/>
            <person name="Sun H."/>
            <person name="Tritt A."/>
            <person name="Yoshinaga Y."/>
            <person name="Zwiers L.-H."/>
            <person name="Turgeon B."/>
            <person name="Goodwin S."/>
            <person name="Spatafora J."/>
            <person name="Crous P."/>
            <person name="Grigoriev I."/>
        </authorList>
    </citation>
    <scope>NUCLEOTIDE SEQUENCE</scope>
    <source>
        <strain evidence="1">CBS 123094</strain>
    </source>
</reference>
<evidence type="ECO:0000313" key="2">
    <source>
        <dbReference type="Proteomes" id="UP000799779"/>
    </source>
</evidence>
<evidence type="ECO:0008006" key="3">
    <source>
        <dbReference type="Google" id="ProtNLM"/>
    </source>
</evidence>
<sequence>MRAFPFLDLPKELRLMVYEAVPIVEQECTLRNPNFYIITLRVRELPVDILATCRFIYEEAKDILGSRLKKLHSAPPVLIFCYENPRFPFYKEHSFLSGLIGAIDNTAASLRGELSDNESEDIANNLHMDHIFPGVTLSARDIACITRFIQQSVRQKIKVLGLVKPGFQFEIDVTHDITSPSIPPDLGLQYDELFMSVRRACQLAWVGLRITFLSPRSDSQTYAIKYIAKSGFRTLETKWYTLDTGMTQEQEREGEQLLAQVGWHSRLDSSS</sequence>
<keyword evidence="2" id="KW-1185">Reference proteome</keyword>
<dbReference type="AlphaFoldDB" id="A0A6A5WWZ0"/>
<protein>
    <recommendedName>
        <fullName evidence="3">F-box domain-containing protein</fullName>
    </recommendedName>
</protein>
<accession>A0A6A5WWZ0</accession>
<gene>
    <name evidence="1" type="ORF">P154DRAFT_530685</name>
</gene>
<evidence type="ECO:0000313" key="1">
    <source>
        <dbReference type="EMBL" id="KAF2005484.1"/>
    </source>
</evidence>
<name>A0A6A5WWZ0_9PLEO</name>
<proteinExistence type="predicted"/>
<dbReference type="Proteomes" id="UP000799779">
    <property type="component" value="Unassembled WGS sequence"/>
</dbReference>
<dbReference type="EMBL" id="ML977563">
    <property type="protein sequence ID" value="KAF2005484.1"/>
    <property type="molecule type" value="Genomic_DNA"/>
</dbReference>
<organism evidence="1 2">
    <name type="scientific">Amniculicola lignicola CBS 123094</name>
    <dbReference type="NCBI Taxonomy" id="1392246"/>
    <lineage>
        <taxon>Eukaryota</taxon>
        <taxon>Fungi</taxon>
        <taxon>Dikarya</taxon>
        <taxon>Ascomycota</taxon>
        <taxon>Pezizomycotina</taxon>
        <taxon>Dothideomycetes</taxon>
        <taxon>Pleosporomycetidae</taxon>
        <taxon>Pleosporales</taxon>
        <taxon>Amniculicolaceae</taxon>
        <taxon>Amniculicola</taxon>
    </lineage>
</organism>
<dbReference type="OrthoDB" id="5314997at2759"/>